<dbReference type="Proteomes" id="UP000053617">
    <property type="component" value="Unassembled WGS sequence"/>
</dbReference>
<dbReference type="InterPro" id="IPR048720">
    <property type="entry name" value="PROPPIN"/>
</dbReference>
<dbReference type="EMBL" id="KN847478">
    <property type="protein sequence ID" value="KIX04409.1"/>
    <property type="molecule type" value="Genomic_DNA"/>
</dbReference>
<dbReference type="GeneID" id="25293348"/>
<organism evidence="3 4">
    <name type="scientific">Rhinocladiella mackenziei CBS 650.93</name>
    <dbReference type="NCBI Taxonomy" id="1442369"/>
    <lineage>
        <taxon>Eukaryota</taxon>
        <taxon>Fungi</taxon>
        <taxon>Dikarya</taxon>
        <taxon>Ascomycota</taxon>
        <taxon>Pezizomycotina</taxon>
        <taxon>Eurotiomycetes</taxon>
        <taxon>Chaetothyriomycetidae</taxon>
        <taxon>Chaetothyriales</taxon>
        <taxon>Herpotrichiellaceae</taxon>
        <taxon>Rhinocladiella</taxon>
    </lineage>
</organism>
<evidence type="ECO:0000256" key="2">
    <source>
        <dbReference type="ARBA" id="ARBA00022737"/>
    </source>
</evidence>
<dbReference type="HOGENOM" id="CLU_1372066_0_0_1"/>
<dbReference type="PANTHER" id="PTHR11227">
    <property type="entry name" value="WD-REPEAT PROTEIN INTERACTING WITH PHOSPHOINOSIDES WIPI -RELATED"/>
    <property type="match status" value="1"/>
</dbReference>
<dbReference type="STRING" id="1442369.A0A0D2IF18"/>
<name>A0A0D2IF18_9EURO</name>
<proteinExistence type="predicted"/>
<keyword evidence="2" id="KW-0677">Repeat</keyword>
<keyword evidence="4" id="KW-1185">Reference proteome</keyword>
<evidence type="ECO:0000256" key="1">
    <source>
        <dbReference type="ARBA" id="ARBA00022574"/>
    </source>
</evidence>
<evidence type="ECO:0008006" key="5">
    <source>
        <dbReference type="Google" id="ProtNLM"/>
    </source>
</evidence>
<reference evidence="3 4" key="1">
    <citation type="submission" date="2015-01" db="EMBL/GenBank/DDBJ databases">
        <title>The Genome Sequence of Rhinocladiella mackenzie CBS 650.93.</title>
        <authorList>
            <consortium name="The Broad Institute Genomics Platform"/>
            <person name="Cuomo C."/>
            <person name="de Hoog S."/>
            <person name="Gorbushina A."/>
            <person name="Stielow B."/>
            <person name="Teixiera M."/>
            <person name="Abouelleil A."/>
            <person name="Chapman S.B."/>
            <person name="Priest M."/>
            <person name="Young S.K."/>
            <person name="Wortman J."/>
            <person name="Nusbaum C."/>
            <person name="Birren B."/>
        </authorList>
    </citation>
    <scope>NUCLEOTIDE SEQUENCE [LARGE SCALE GENOMIC DNA]</scope>
    <source>
        <strain evidence="3 4">CBS 650.93</strain>
    </source>
</reference>
<dbReference type="VEuPathDB" id="FungiDB:Z518_05277"/>
<dbReference type="OrthoDB" id="1667587at2759"/>
<evidence type="ECO:0000313" key="3">
    <source>
        <dbReference type="EMBL" id="KIX04409.1"/>
    </source>
</evidence>
<gene>
    <name evidence="3" type="ORF">Z518_05277</name>
</gene>
<evidence type="ECO:0000313" key="4">
    <source>
        <dbReference type="Proteomes" id="UP000053617"/>
    </source>
</evidence>
<dbReference type="AlphaFoldDB" id="A0A0D2IF18"/>
<keyword evidence="1" id="KW-0853">WD repeat</keyword>
<accession>A0A0D2IF18</accession>
<sequence length="183" mass="19737">MAFNITSTLLCVSSATETVHIFKLGPQTSRIPEDGDELSQGSDTLHDKAAVDEEDGAESPTTLANRKPNGTFMGLLRRTSQHVGINLASTVGGYLPKGVAEMWEPARDFAWIRLPRSSSGTAPSQLRSVVAMSKNSPQVMVVTNEGNFYVFSIDLAKGGEGSLTKQYSVLDINDKMSAFGMDY</sequence>
<dbReference type="RefSeq" id="XP_013271545.1">
    <property type="nucleotide sequence ID" value="XM_013416091.1"/>
</dbReference>
<protein>
    <recommendedName>
        <fullName evidence="5">Autophagy-related protein 18</fullName>
    </recommendedName>
</protein>